<keyword evidence="1" id="KW-1133">Transmembrane helix</keyword>
<evidence type="ECO:0000256" key="1">
    <source>
        <dbReference type="SAM" id="Phobius"/>
    </source>
</evidence>
<evidence type="ECO:0000313" key="3">
    <source>
        <dbReference type="Proteomes" id="UP000294933"/>
    </source>
</evidence>
<sequence>MDVNDKRPKIRRLRIESIARFTLDLRHSLRLSFLLFPHLLHRDLYHLEVTLGFLGSFLRPFLRGEQLGLQRLELIGRRDFVRRVRYQRGGQRRRRRVLQQRVRHRGRVARQATRRIQDGVLQVGRGPCKVAATIWRRVCRARRAESVVVVAVVVVSVTTGLARIVLVWSHP</sequence>
<gene>
    <name evidence="2" type="ORF">BD410DRAFT_386606</name>
</gene>
<dbReference type="Proteomes" id="UP000294933">
    <property type="component" value="Unassembled WGS sequence"/>
</dbReference>
<accession>A0A4Y7PYX6</accession>
<evidence type="ECO:0000313" key="2">
    <source>
        <dbReference type="EMBL" id="TDL20218.1"/>
    </source>
</evidence>
<organism evidence="2 3">
    <name type="scientific">Rickenella mellea</name>
    <dbReference type="NCBI Taxonomy" id="50990"/>
    <lineage>
        <taxon>Eukaryota</taxon>
        <taxon>Fungi</taxon>
        <taxon>Dikarya</taxon>
        <taxon>Basidiomycota</taxon>
        <taxon>Agaricomycotina</taxon>
        <taxon>Agaricomycetes</taxon>
        <taxon>Hymenochaetales</taxon>
        <taxon>Rickenellaceae</taxon>
        <taxon>Rickenella</taxon>
    </lineage>
</organism>
<name>A0A4Y7PYX6_9AGAM</name>
<keyword evidence="1" id="KW-0812">Transmembrane</keyword>
<keyword evidence="1" id="KW-0472">Membrane</keyword>
<reference evidence="2 3" key="1">
    <citation type="submission" date="2018-06" db="EMBL/GenBank/DDBJ databases">
        <title>A transcriptomic atlas of mushroom development highlights an independent origin of complex multicellularity.</title>
        <authorList>
            <consortium name="DOE Joint Genome Institute"/>
            <person name="Krizsan K."/>
            <person name="Almasi E."/>
            <person name="Merenyi Z."/>
            <person name="Sahu N."/>
            <person name="Viragh M."/>
            <person name="Koszo T."/>
            <person name="Mondo S."/>
            <person name="Kiss B."/>
            <person name="Balint B."/>
            <person name="Kues U."/>
            <person name="Barry K."/>
            <person name="Hegedus J.C."/>
            <person name="Henrissat B."/>
            <person name="Johnson J."/>
            <person name="Lipzen A."/>
            <person name="Ohm R."/>
            <person name="Nagy I."/>
            <person name="Pangilinan J."/>
            <person name="Yan J."/>
            <person name="Xiong Y."/>
            <person name="Grigoriev I.V."/>
            <person name="Hibbett D.S."/>
            <person name="Nagy L.G."/>
        </authorList>
    </citation>
    <scope>NUCLEOTIDE SEQUENCE [LARGE SCALE GENOMIC DNA]</scope>
    <source>
        <strain evidence="2 3">SZMC22713</strain>
    </source>
</reference>
<protein>
    <submittedName>
        <fullName evidence="2">Uncharacterized protein</fullName>
    </submittedName>
</protein>
<proteinExistence type="predicted"/>
<keyword evidence="3" id="KW-1185">Reference proteome</keyword>
<dbReference type="VEuPathDB" id="FungiDB:BD410DRAFT_386606"/>
<dbReference type="AlphaFoldDB" id="A0A4Y7PYX6"/>
<feature type="transmembrane region" description="Helical" evidence="1">
    <location>
        <begin position="146"/>
        <end position="168"/>
    </location>
</feature>
<dbReference type="EMBL" id="ML170190">
    <property type="protein sequence ID" value="TDL20218.1"/>
    <property type="molecule type" value="Genomic_DNA"/>
</dbReference>